<evidence type="ECO:0000259" key="2">
    <source>
        <dbReference type="SMART" id="SM00513"/>
    </source>
</evidence>
<evidence type="ECO:0000256" key="1">
    <source>
        <dbReference type="SAM" id="MobiDB-lite"/>
    </source>
</evidence>
<feature type="region of interest" description="Disordered" evidence="1">
    <location>
        <begin position="364"/>
        <end position="392"/>
    </location>
</feature>
<dbReference type="SUPFAM" id="SSF68906">
    <property type="entry name" value="SAP domain"/>
    <property type="match status" value="1"/>
</dbReference>
<gene>
    <name evidence="3" type="ORF">g.37942</name>
</gene>
<feature type="domain" description="SAP" evidence="2">
    <location>
        <begin position="562"/>
        <end position="596"/>
    </location>
</feature>
<proteinExistence type="predicted"/>
<protein>
    <recommendedName>
        <fullName evidence="2">SAP domain-containing protein</fullName>
    </recommendedName>
</protein>
<reference evidence="3" key="1">
    <citation type="submission" date="2015-08" db="EMBL/GenBank/DDBJ databases">
        <authorList>
            <person name="Babu N.S."/>
            <person name="Beckwith C.J."/>
            <person name="Beseler K.G."/>
            <person name="Brison A."/>
            <person name="Carone J.V."/>
            <person name="Caskin T.P."/>
            <person name="Diamond M."/>
            <person name="Durham M.E."/>
            <person name="Foxe J.M."/>
            <person name="Go M."/>
            <person name="Henderson B.A."/>
            <person name="Jones I.B."/>
            <person name="McGettigan J.A."/>
            <person name="Micheletti S.J."/>
            <person name="Nasrallah M.E."/>
            <person name="Ortiz D."/>
            <person name="Piller C.R."/>
            <person name="Privatt S.R."/>
            <person name="Schneider S.L."/>
            <person name="Sharp S."/>
            <person name="Smith T.C."/>
            <person name="Stanton J.D."/>
            <person name="Ullery H.E."/>
            <person name="Wilson R.J."/>
            <person name="Serrano M.G."/>
            <person name="Buck G."/>
            <person name="Lee V."/>
            <person name="Wang Y."/>
            <person name="Carvalho R."/>
            <person name="Voegtly L."/>
            <person name="Shi R."/>
            <person name="Duckworth R."/>
            <person name="Johnson A."/>
            <person name="Loviza R."/>
            <person name="Walstead R."/>
            <person name="Shah Z."/>
            <person name="Kiflezghi M."/>
            <person name="Wade K."/>
            <person name="Ball S.L."/>
            <person name="Bradley K.W."/>
            <person name="Asai D.J."/>
            <person name="Bowman C.A."/>
            <person name="Russell D.A."/>
            <person name="Pope W.H."/>
            <person name="Jacobs-Sera D."/>
            <person name="Hendrix R.W."/>
            <person name="Hatfull G.F."/>
        </authorList>
    </citation>
    <scope>NUCLEOTIDE SEQUENCE</scope>
</reference>
<dbReference type="InterPro" id="IPR036361">
    <property type="entry name" value="SAP_dom_sf"/>
</dbReference>
<dbReference type="Gene3D" id="1.10.720.30">
    <property type="entry name" value="SAP domain"/>
    <property type="match status" value="1"/>
</dbReference>
<feature type="region of interest" description="Disordered" evidence="1">
    <location>
        <begin position="474"/>
        <end position="512"/>
    </location>
</feature>
<dbReference type="AlphaFoldDB" id="A0A1D2A824"/>
<dbReference type="EMBL" id="GDKF01003537">
    <property type="protein sequence ID" value="JAT75085.1"/>
    <property type="molecule type" value="Transcribed_RNA"/>
</dbReference>
<name>A0A1D2A824_AUXPR</name>
<dbReference type="Pfam" id="PF02037">
    <property type="entry name" value="SAP"/>
    <property type="match status" value="1"/>
</dbReference>
<feature type="compositionally biased region" description="Low complexity" evidence="1">
    <location>
        <begin position="478"/>
        <end position="489"/>
    </location>
</feature>
<dbReference type="InterPro" id="IPR003034">
    <property type="entry name" value="SAP_dom"/>
</dbReference>
<accession>A0A1D2A824</accession>
<evidence type="ECO:0000313" key="3">
    <source>
        <dbReference type="EMBL" id="JAT75085.1"/>
    </source>
</evidence>
<sequence length="608" mass="62870">MATGLALLLELPGLPISSIFRVHVPLAPGSSCMTDAEKDARARGALTAIKALSSTAVPFLARIADAWNLELVCSKAHVGAIYKLLLAQQAGLGIAMSRDVRAHVQVGALAGAQAATVARWVAESALERAGWWRVAQEHLLSACLLEAATGERLGQCLRLGVEAVDCVSPTALRVFLRTDSVRYTRWHALPSDDPAALAALSERVTGSLCSVLPFCRPGIVSGIQPCSTELATRLQEEWRAGAGYALPLPGHTVGVRFEEDPDGDVAPYPPSCILSSSGLEAESMSPAALMALAGRLVGDLDGQPNPLLPAARMACGAVHTWRSSDASPVKGAGNSSPFTSGLGVGGLVPGSASRHLGLVLGPAVEAGAGQPGSHDEQGPCRHRRKTREQHSRAGEWLKQYLVRVTQQAAQEECEAAAARGAGYKVSARLLNAPTPQAPKRRGAVPKRKVESCVLALQQPKRPRLVQPRRAIPVGPSEAAGMAATTPGPTKESGGPGTGQDATPTEPSACNDAPGAAAVALETMPAAPPAGPKAIARPRARAADVDVGALMVKAAALHSAGQLSKLTVLELKAFLKARQAGLKGKKTELEARVQAMLVSGAAPAAAAEE</sequence>
<dbReference type="SMART" id="SM00513">
    <property type="entry name" value="SAP"/>
    <property type="match status" value="1"/>
</dbReference>
<organism evidence="3">
    <name type="scientific">Auxenochlorella protothecoides</name>
    <name type="common">Green microalga</name>
    <name type="synonym">Chlorella protothecoides</name>
    <dbReference type="NCBI Taxonomy" id="3075"/>
    <lineage>
        <taxon>Eukaryota</taxon>
        <taxon>Viridiplantae</taxon>
        <taxon>Chlorophyta</taxon>
        <taxon>core chlorophytes</taxon>
        <taxon>Trebouxiophyceae</taxon>
        <taxon>Chlorellales</taxon>
        <taxon>Chlorellaceae</taxon>
        <taxon>Auxenochlorella</taxon>
    </lineage>
</organism>